<gene>
    <name evidence="2" type="ORF">ERS370000_05362</name>
</gene>
<dbReference type="Proteomes" id="UP000044098">
    <property type="component" value="Unassembled WGS sequence"/>
</dbReference>
<accession>A0AAD2KLS7</accession>
<dbReference type="EMBL" id="CYTK01000012">
    <property type="protein sequence ID" value="CUJ70189.1"/>
    <property type="molecule type" value="Genomic_DNA"/>
</dbReference>
<sequence>MNPDWQDAPRRLFSWCPAIARVKFKLLRNFGHMMRGDGPLKRMNTALTRGGPLGVEELANAGVSAALANYYVKTGWLLRLGRGTFAFPADELVPYRCIAFLQAKWPRMHLAGGAALRARGVATPWEREEVFEFWGGDAIRLPEWFTDRFPARYLQRGAPPAALAGSGLGTSLVKVEGAFVMASEPERAVLEVLSHNTGVSAAGMRSLAQSVRSVVPLRADVMAMEIERWPRAGVRAAAAALSQDET</sequence>
<name>A0AAD2KLS7_ACHAE</name>
<reference evidence="2 3" key="1">
    <citation type="submission" date="2015-09" db="EMBL/GenBank/DDBJ databases">
        <authorList>
            <consortium name="Pathogen Informatics"/>
        </authorList>
    </citation>
    <scope>NUCLEOTIDE SEQUENCE [LARGE SCALE GENOMIC DNA]</scope>
    <source>
        <strain evidence="2 3">2789STDY5608625</strain>
    </source>
</reference>
<proteinExistence type="predicted"/>
<dbReference type="AlphaFoldDB" id="A0AAD2KLS7"/>
<dbReference type="Pfam" id="PF17194">
    <property type="entry name" value="AbiEi_3_N"/>
    <property type="match status" value="1"/>
</dbReference>
<evidence type="ECO:0000313" key="2">
    <source>
        <dbReference type="EMBL" id="CUJ70189.1"/>
    </source>
</evidence>
<evidence type="ECO:0000259" key="1">
    <source>
        <dbReference type="Pfam" id="PF17194"/>
    </source>
</evidence>
<protein>
    <recommendedName>
        <fullName evidence="1">Transcriptional regulator AbiEi antitoxin N-terminal domain-containing protein</fullName>
    </recommendedName>
</protein>
<organism evidence="2 3">
    <name type="scientific">Achromobacter aegrifaciens</name>
    <dbReference type="NCBI Taxonomy" id="1287736"/>
    <lineage>
        <taxon>Bacteria</taxon>
        <taxon>Pseudomonadati</taxon>
        <taxon>Pseudomonadota</taxon>
        <taxon>Betaproteobacteria</taxon>
        <taxon>Burkholderiales</taxon>
        <taxon>Alcaligenaceae</taxon>
        <taxon>Achromobacter</taxon>
    </lineage>
</organism>
<dbReference type="InterPro" id="IPR033455">
    <property type="entry name" value="AbiEi_3_N"/>
</dbReference>
<comment type="caution">
    <text evidence="2">The sequence shown here is derived from an EMBL/GenBank/DDBJ whole genome shotgun (WGS) entry which is preliminary data.</text>
</comment>
<evidence type="ECO:0000313" key="3">
    <source>
        <dbReference type="Proteomes" id="UP000044098"/>
    </source>
</evidence>
<feature type="domain" description="Transcriptional regulator AbiEi antitoxin N-terminal" evidence="1">
    <location>
        <begin position="40"/>
        <end position="122"/>
    </location>
</feature>